<name>A0A4D6MRA8_VIGUN</name>
<gene>
    <name evidence="1" type="ORF">DEO72_LG8g1613</name>
</gene>
<dbReference type="Proteomes" id="UP000501690">
    <property type="component" value="Linkage Group LG8"/>
</dbReference>
<evidence type="ECO:0000313" key="1">
    <source>
        <dbReference type="EMBL" id="QCE03588.1"/>
    </source>
</evidence>
<dbReference type="AlphaFoldDB" id="A0A4D6MRA8"/>
<reference evidence="1 2" key="1">
    <citation type="submission" date="2019-04" db="EMBL/GenBank/DDBJ databases">
        <title>An improved genome assembly and genetic linkage map for asparagus bean, Vigna unguiculata ssp. sesquipedialis.</title>
        <authorList>
            <person name="Xia Q."/>
            <person name="Zhang R."/>
            <person name="Dong Y."/>
        </authorList>
    </citation>
    <scope>NUCLEOTIDE SEQUENCE [LARGE SCALE GENOMIC DNA]</scope>
    <source>
        <tissue evidence="1">Leaf</tissue>
    </source>
</reference>
<sequence length="116" mass="13369">MFIRHPELNSRDAIPSHKKKCRVLKPYPELNSRDTFRATTQGTPASRPLRYHRSLVDHTHQNKQPHLLHDISWRNTLGARHIRPPDRLAGDAYRQAPSASGTTMPTGFAWRITPCR</sequence>
<dbReference type="EMBL" id="CP039352">
    <property type="protein sequence ID" value="QCE03588.1"/>
    <property type="molecule type" value="Genomic_DNA"/>
</dbReference>
<keyword evidence="2" id="KW-1185">Reference proteome</keyword>
<organism evidence="1 2">
    <name type="scientific">Vigna unguiculata</name>
    <name type="common">Cowpea</name>
    <dbReference type="NCBI Taxonomy" id="3917"/>
    <lineage>
        <taxon>Eukaryota</taxon>
        <taxon>Viridiplantae</taxon>
        <taxon>Streptophyta</taxon>
        <taxon>Embryophyta</taxon>
        <taxon>Tracheophyta</taxon>
        <taxon>Spermatophyta</taxon>
        <taxon>Magnoliopsida</taxon>
        <taxon>eudicotyledons</taxon>
        <taxon>Gunneridae</taxon>
        <taxon>Pentapetalae</taxon>
        <taxon>rosids</taxon>
        <taxon>fabids</taxon>
        <taxon>Fabales</taxon>
        <taxon>Fabaceae</taxon>
        <taxon>Papilionoideae</taxon>
        <taxon>50 kb inversion clade</taxon>
        <taxon>NPAAA clade</taxon>
        <taxon>indigoferoid/millettioid clade</taxon>
        <taxon>Phaseoleae</taxon>
        <taxon>Vigna</taxon>
    </lineage>
</organism>
<accession>A0A4D6MRA8</accession>
<evidence type="ECO:0000313" key="2">
    <source>
        <dbReference type="Proteomes" id="UP000501690"/>
    </source>
</evidence>
<protein>
    <submittedName>
        <fullName evidence="1">Uncharacterized protein</fullName>
    </submittedName>
</protein>
<proteinExistence type="predicted"/>